<evidence type="ECO:0000313" key="3">
    <source>
        <dbReference type="Proteomes" id="UP001152320"/>
    </source>
</evidence>
<organism evidence="2 3">
    <name type="scientific">Holothuria leucospilota</name>
    <name type="common">Black long sea cucumber</name>
    <name type="synonym">Mertensiothuria leucospilota</name>
    <dbReference type="NCBI Taxonomy" id="206669"/>
    <lineage>
        <taxon>Eukaryota</taxon>
        <taxon>Metazoa</taxon>
        <taxon>Echinodermata</taxon>
        <taxon>Eleutherozoa</taxon>
        <taxon>Echinozoa</taxon>
        <taxon>Holothuroidea</taxon>
        <taxon>Aspidochirotacea</taxon>
        <taxon>Aspidochirotida</taxon>
        <taxon>Holothuriidae</taxon>
        <taxon>Holothuria</taxon>
    </lineage>
</organism>
<dbReference type="Proteomes" id="UP001152320">
    <property type="component" value="Chromosome 18"/>
</dbReference>
<dbReference type="AlphaFoldDB" id="A0A9Q0YM58"/>
<name>A0A9Q0YM58_HOLLE</name>
<evidence type="ECO:0000256" key="1">
    <source>
        <dbReference type="SAM" id="MobiDB-lite"/>
    </source>
</evidence>
<accession>A0A9Q0YM58</accession>
<feature type="region of interest" description="Disordered" evidence="1">
    <location>
        <begin position="1"/>
        <end position="33"/>
    </location>
</feature>
<feature type="compositionally biased region" description="Basic and acidic residues" evidence="1">
    <location>
        <begin position="17"/>
        <end position="26"/>
    </location>
</feature>
<protein>
    <submittedName>
        <fullName evidence="2">Uncharacterized protein</fullName>
    </submittedName>
</protein>
<gene>
    <name evidence="2" type="ORF">HOLleu_35096</name>
</gene>
<sequence>MCQRISTRLLGPGAEPGRGELPRSEALEPPMAPLTETMEYSVIVQNYSFNP</sequence>
<keyword evidence="3" id="KW-1185">Reference proteome</keyword>
<evidence type="ECO:0000313" key="2">
    <source>
        <dbReference type="EMBL" id="KAJ8025012.1"/>
    </source>
</evidence>
<comment type="caution">
    <text evidence="2">The sequence shown here is derived from an EMBL/GenBank/DDBJ whole genome shotgun (WGS) entry which is preliminary data.</text>
</comment>
<proteinExistence type="predicted"/>
<dbReference type="EMBL" id="JAIZAY010000018">
    <property type="protein sequence ID" value="KAJ8025012.1"/>
    <property type="molecule type" value="Genomic_DNA"/>
</dbReference>
<reference evidence="2" key="1">
    <citation type="submission" date="2021-10" db="EMBL/GenBank/DDBJ databases">
        <title>Tropical sea cucumber genome reveals ecological adaptation and Cuvierian tubules defense mechanism.</title>
        <authorList>
            <person name="Chen T."/>
        </authorList>
    </citation>
    <scope>NUCLEOTIDE SEQUENCE</scope>
    <source>
        <strain evidence="2">Nanhai2018</strain>
        <tissue evidence="2">Muscle</tissue>
    </source>
</reference>